<dbReference type="GO" id="GO:0031624">
    <property type="term" value="F:ubiquitin conjugating enzyme binding"/>
    <property type="evidence" value="ECO:0007669"/>
    <property type="project" value="TreeGrafter"/>
</dbReference>
<dbReference type="FunCoup" id="I2GX86">
    <property type="interactions" value="87"/>
</dbReference>
<reference evidence="3 4" key="1">
    <citation type="journal article" date="2011" name="Proc. Natl. Acad. Sci. U.S.A.">
        <title>Evolutionary erosion of yeast sex chromosomes by mating-type switching accidents.</title>
        <authorList>
            <person name="Gordon J.L."/>
            <person name="Armisen D."/>
            <person name="Proux-Wera E."/>
            <person name="Oheigeartaigh S.S."/>
            <person name="Byrne K.P."/>
            <person name="Wolfe K.H."/>
        </authorList>
    </citation>
    <scope>NUCLEOTIDE SEQUENCE [LARGE SCALE GENOMIC DNA]</scope>
    <source>
        <strain evidence="4">ATCC 34711 / CBS 6284 / DSM 70876 / NBRC 10599 / NRRL Y-10934 / UCD 77-7</strain>
    </source>
</reference>
<dbReference type="GeneID" id="14493659"/>
<dbReference type="SUPFAM" id="SSF46934">
    <property type="entry name" value="UBA-like"/>
    <property type="match status" value="1"/>
</dbReference>
<keyword evidence="4" id="KW-1185">Reference proteome</keyword>
<dbReference type="PANTHER" id="PTHR16461">
    <property type="entry name" value="TOLL-INTERACTING PROTEIN"/>
    <property type="match status" value="1"/>
</dbReference>
<evidence type="ECO:0000313" key="3">
    <source>
        <dbReference type="EMBL" id="CCH58738.1"/>
    </source>
</evidence>
<dbReference type="EMBL" id="HE806316">
    <property type="protein sequence ID" value="CCH58738.1"/>
    <property type="molecule type" value="Genomic_DNA"/>
</dbReference>
<dbReference type="RefSeq" id="XP_004178257.1">
    <property type="nucleotide sequence ID" value="XM_004178209.1"/>
</dbReference>
<feature type="region of interest" description="Disordered" evidence="1">
    <location>
        <begin position="329"/>
        <end position="407"/>
    </location>
</feature>
<feature type="compositionally biased region" description="Basic and acidic residues" evidence="1">
    <location>
        <begin position="217"/>
        <end position="226"/>
    </location>
</feature>
<dbReference type="STRING" id="1071380.I2GX86"/>
<accession>I2GX86</accession>
<feature type="region of interest" description="Disordered" evidence="1">
    <location>
        <begin position="522"/>
        <end position="558"/>
    </location>
</feature>
<dbReference type="PROSITE" id="PS51140">
    <property type="entry name" value="CUE"/>
    <property type="match status" value="1"/>
</dbReference>
<dbReference type="SMART" id="SM00546">
    <property type="entry name" value="CUE"/>
    <property type="match status" value="1"/>
</dbReference>
<proteinExistence type="predicted"/>
<feature type="region of interest" description="Disordered" evidence="1">
    <location>
        <begin position="598"/>
        <end position="625"/>
    </location>
</feature>
<dbReference type="AlphaFoldDB" id="I2GX86"/>
<dbReference type="Pfam" id="PF02845">
    <property type="entry name" value="CUE"/>
    <property type="match status" value="1"/>
</dbReference>
<feature type="region of interest" description="Disordered" evidence="1">
    <location>
        <begin position="1"/>
        <end position="226"/>
    </location>
</feature>
<feature type="compositionally biased region" description="Basic and acidic residues" evidence="1">
    <location>
        <begin position="54"/>
        <end position="140"/>
    </location>
</feature>
<dbReference type="GO" id="GO:0005737">
    <property type="term" value="C:cytoplasm"/>
    <property type="evidence" value="ECO:0007669"/>
    <property type="project" value="TreeGrafter"/>
</dbReference>
<feature type="compositionally biased region" description="Acidic residues" evidence="1">
    <location>
        <begin position="524"/>
        <end position="536"/>
    </location>
</feature>
<evidence type="ECO:0000313" key="4">
    <source>
        <dbReference type="Proteomes" id="UP000002866"/>
    </source>
</evidence>
<dbReference type="InterPro" id="IPR041807">
    <property type="entry name" value="Cue5/Don1_CUE"/>
</dbReference>
<evidence type="ECO:0000259" key="2">
    <source>
        <dbReference type="PROSITE" id="PS51140"/>
    </source>
</evidence>
<feature type="domain" description="CUE" evidence="2">
    <location>
        <begin position="235"/>
        <end position="278"/>
    </location>
</feature>
<feature type="compositionally biased region" description="Polar residues" evidence="1">
    <location>
        <begin position="604"/>
        <end position="614"/>
    </location>
</feature>
<dbReference type="InterPro" id="IPR003892">
    <property type="entry name" value="CUE"/>
</dbReference>
<feature type="compositionally biased region" description="Acidic residues" evidence="1">
    <location>
        <begin position="392"/>
        <end position="407"/>
    </location>
</feature>
<feature type="compositionally biased region" description="Polar residues" evidence="1">
    <location>
        <begin position="141"/>
        <end position="163"/>
    </location>
</feature>
<feature type="compositionally biased region" description="Basic and acidic residues" evidence="1">
    <location>
        <begin position="546"/>
        <end position="556"/>
    </location>
</feature>
<name>I2GX86_HENB6</name>
<protein>
    <recommendedName>
        <fullName evidence="2">CUE domain-containing protein</fullName>
    </recommendedName>
</protein>
<evidence type="ECO:0000256" key="1">
    <source>
        <dbReference type="SAM" id="MobiDB-lite"/>
    </source>
</evidence>
<feature type="compositionally biased region" description="Polar residues" evidence="1">
    <location>
        <begin position="194"/>
        <end position="209"/>
    </location>
</feature>
<dbReference type="OMA" id="KKWQPLP"/>
<sequence>MVESKQVEETKDVPLNKDLNTKTKDEKNSKKIEDTKDDAKSQDNVESLEDVTLESEKDPQTKSDSDVEPNEESKADDEVKEEPKSDDKIKEEPKTTGDAKTEEPIVKTDGKAKEPIVKIEESTADSNDKVDETKSVKNETNKNTTSKGESSKKTVNISTTVPNDTVDIPLDSENKENNGAGDNEDDDVPPLPVRNSSVSIPKVTSTNKDNLLKKPKSINDDINKRQNREASPRLLANPIYNQLKDAFPNIEDKYVKAIIIASQGSVDPAFNALLYLSDPENSKDIELPTRPAHQARLAKQTSMLRRKLQQEEQDEILARQLDEKYNRRSAMNAPQQQQQQQPSIPQTQAQPYFPEDENRTRTSNTRAPNGSDWSSEQRRRDRERRRRNPMTAEEESQYYSEDFEDSESWQQFVEKDLPEITDRAGKSLQDTATRVSNWFKSWTAEEEEEEGDADDYGYGGSNKRRGGALYEKDSLYTKTYSNTMKNSVRPERHRFNSFGNTINDNQRNNDSILKANGVNLHFNDDDDDDDDNDDDVPPQLPNRMRKSTDEDPKEASKVVAFSNTIKVEDKEVKEGANAKDTKDKDLVTDVGSIKMNTIKPEPINMSNNTDSKNLNDFLINDEDDA</sequence>
<gene>
    <name evidence="3" type="primary">TBLA0A09530</name>
    <name evidence="3" type="ORF">TBLA_0A09530</name>
</gene>
<dbReference type="KEGG" id="tbl:TBLA_0A09530"/>
<organism evidence="3 4">
    <name type="scientific">Henningerozyma blattae (strain ATCC 34711 / CBS 6284 / DSM 70876 / NBRC 10599 / NRRL Y-10934 / UCD 77-7)</name>
    <name type="common">Yeast</name>
    <name type="synonym">Tetrapisispora blattae</name>
    <dbReference type="NCBI Taxonomy" id="1071380"/>
    <lineage>
        <taxon>Eukaryota</taxon>
        <taxon>Fungi</taxon>
        <taxon>Dikarya</taxon>
        <taxon>Ascomycota</taxon>
        <taxon>Saccharomycotina</taxon>
        <taxon>Saccharomycetes</taxon>
        <taxon>Saccharomycetales</taxon>
        <taxon>Saccharomycetaceae</taxon>
        <taxon>Henningerozyma</taxon>
    </lineage>
</organism>
<dbReference type="HOGENOM" id="CLU_437537_0_0_1"/>
<dbReference type="eggNOG" id="KOG0504">
    <property type="taxonomic scope" value="Eukaryota"/>
</dbReference>
<dbReference type="Proteomes" id="UP000002866">
    <property type="component" value="Chromosome 1"/>
</dbReference>
<dbReference type="FunFam" id="1.10.8.10:FF:000064">
    <property type="entry name" value="Similar to CUE domain-containing protein"/>
    <property type="match status" value="1"/>
</dbReference>
<feature type="compositionally biased region" description="Basic and acidic residues" evidence="1">
    <location>
        <begin position="1"/>
        <end position="43"/>
    </location>
</feature>
<dbReference type="CDD" id="cd14372">
    <property type="entry name" value="CUE_Cue5p_like"/>
    <property type="match status" value="1"/>
</dbReference>
<dbReference type="OrthoDB" id="9942608at2759"/>
<dbReference type="Gene3D" id="1.10.8.10">
    <property type="entry name" value="DNA helicase RuvA subunit, C-terminal domain"/>
    <property type="match status" value="1"/>
</dbReference>
<dbReference type="GO" id="GO:0043130">
    <property type="term" value="F:ubiquitin binding"/>
    <property type="evidence" value="ECO:0007669"/>
    <property type="project" value="InterPro"/>
</dbReference>
<feature type="compositionally biased region" description="Polar residues" evidence="1">
    <location>
        <begin position="361"/>
        <end position="374"/>
    </location>
</feature>
<dbReference type="InParanoid" id="I2GX86"/>
<dbReference type="PANTHER" id="PTHR16461:SF5">
    <property type="entry name" value="TOLL-INTERACTING PROTEIN"/>
    <property type="match status" value="1"/>
</dbReference>
<dbReference type="GO" id="GO:0006511">
    <property type="term" value="P:ubiquitin-dependent protein catabolic process"/>
    <property type="evidence" value="ECO:0007669"/>
    <property type="project" value="TreeGrafter"/>
</dbReference>
<dbReference type="InterPro" id="IPR009060">
    <property type="entry name" value="UBA-like_sf"/>
</dbReference>
<feature type="compositionally biased region" description="Low complexity" evidence="1">
    <location>
        <begin position="334"/>
        <end position="351"/>
    </location>
</feature>